<feature type="transmembrane region" description="Helical" evidence="2">
    <location>
        <begin position="71"/>
        <end position="94"/>
    </location>
</feature>
<dbReference type="EMBL" id="JAAXPG010000008">
    <property type="protein sequence ID" value="NKY98029.1"/>
    <property type="molecule type" value="Genomic_DNA"/>
</dbReference>
<organism evidence="3 4">
    <name type="scientific">Nocardiopsis alborubida</name>
    <dbReference type="NCBI Taxonomy" id="146802"/>
    <lineage>
        <taxon>Bacteria</taxon>
        <taxon>Bacillati</taxon>
        <taxon>Actinomycetota</taxon>
        <taxon>Actinomycetes</taxon>
        <taxon>Streptosporangiales</taxon>
        <taxon>Nocardiopsidaceae</taxon>
        <taxon>Nocardiopsis</taxon>
    </lineage>
</organism>
<comment type="caution">
    <text evidence="3">The sequence shown here is derived from an EMBL/GenBank/DDBJ whole genome shotgun (WGS) entry which is preliminary data.</text>
</comment>
<evidence type="ECO:0000256" key="2">
    <source>
        <dbReference type="SAM" id="Phobius"/>
    </source>
</evidence>
<feature type="transmembrane region" description="Helical" evidence="2">
    <location>
        <begin position="31"/>
        <end position="59"/>
    </location>
</feature>
<dbReference type="Proteomes" id="UP000553209">
    <property type="component" value="Unassembled WGS sequence"/>
</dbReference>
<evidence type="ECO:0000313" key="3">
    <source>
        <dbReference type="EMBL" id="NKY98029.1"/>
    </source>
</evidence>
<dbReference type="AlphaFoldDB" id="A0A7X6MCG7"/>
<evidence type="ECO:0000313" key="4">
    <source>
        <dbReference type="Proteomes" id="UP000553209"/>
    </source>
</evidence>
<accession>A0A7X6MCG7</accession>
<feature type="region of interest" description="Disordered" evidence="1">
    <location>
        <begin position="1"/>
        <end position="23"/>
    </location>
</feature>
<evidence type="ECO:0000256" key="1">
    <source>
        <dbReference type="SAM" id="MobiDB-lite"/>
    </source>
</evidence>
<keyword evidence="2" id="KW-0472">Membrane</keyword>
<gene>
    <name evidence="3" type="ORF">HGB44_10220</name>
</gene>
<feature type="transmembrane region" description="Helical" evidence="2">
    <location>
        <begin position="106"/>
        <end position="129"/>
    </location>
</feature>
<sequence length="142" mass="14832">MVEEPLLEPDSGVAAPERTDRPSGPLGAETFALTSLFLLALTVLSSQLVQLFTTVVLIGNQPVPVDQVSQFSVQLLIGGGLAALTAILAGLALALAGFRTRPWARWMATAVLIVSLLLVLLAVVAYVMMPAGSAPQPMPMPN</sequence>
<keyword evidence="2" id="KW-1133">Transmembrane helix</keyword>
<proteinExistence type="predicted"/>
<protein>
    <submittedName>
        <fullName evidence="3">Uncharacterized protein</fullName>
    </submittedName>
</protein>
<reference evidence="3 4" key="1">
    <citation type="submission" date="2020-04" db="EMBL/GenBank/DDBJ databases">
        <title>MicrobeNet Type strains.</title>
        <authorList>
            <person name="Nicholson A.C."/>
        </authorList>
    </citation>
    <scope>NUCLEOTIDE SEQUENCE [LARGE SCALE GENOMIC DNA]</scope>
    <source>
        <strain evidence="3 4">ATCC 23612</strain>
    </source>
</reference>
<keyword evidence="4" id="KW-1185">Reference proteome</keyword>
<keyword evidence="2" id="KW-0812">Transmembrane</keyword>
<name>A0A7X6MCG7_9ACTN</name>